<keyword evidence="2" id="KW-0238">DNA-binding</keyword>
<dbReference type="Pfam" id="PF01850">
    <property type="entry name" value="PIN"/>
    <property type="match status" value="1"/>
</dbReference>
<dbReference type="CDD" id="cd18683">
    <property type="entry name" value="PIN_VapC-like"/>
    <property type="match status" value="1"/>
</dbReference>
<evidence type="ECO:0000313" key="2">
    <source>
        <dbReference type="EMBL" id="KUM26302.1"/>
    </source>
</evidence>
<name>A0A117N3A2_RHILI</name>
<dbReference type="PANTHER" id="PTHR39664:SF2">
    <property type="entry name" value="NUCLEIC ACID-BINDING PROTEIN, CONTAINING PIN DOMAIN-RELATED"/>
    <property type="match status" value="1"/>
</dbReference>
<evidence type="ECO:0000259" key="1">
    <source>
        <dbReference type="Pfam" id="PF01850"/>
    </source>
</evidence>
<gene>
    <name evidence="2" type="ORF">AU467_22415</name>
</gene>
<reference evidence="2 3" key="1">
    <citation type="submission" date="2015-12" db="EMBL/GenBank/DDBJ databases">
        <title>Draft genome sequence of Mesorhizobium sp. UFLA 01-765, a multitolerant efficient symbiont and plant-growth promoting strain isolated from Zn-mining soil using Leucaena leucocephala as a trap plant.</title>
        <authorList>
            <person name="Rangel W.M."/>
            <person name="Thijs S."/>
            <person name="Longatti S.M."/>
            <person name="Moreira F.M."/>
            <person name="Weyens N."/>
            <person name="Vangronsveld J."/>
            <person name="Van Hamme J.D."/>
            <person name="Bottos E.M."/>
            <person name="Rineau F."/>
        </authorList>
    </citation>
    <scope>NUCLEOTIDE SEQUENCE [LARGE SCALE GENOMIC DNA]</scope>
    <source>
        <strain evidence="2 3">UFLA 01-765</strain>
    </source>
</reference>
<dbReference type="PANTHER" id="PTHR39664">
    <property type="match status" value="1"/>
</dbReference>
<feature type="domain" description="PIN" evidence="1">
    <location>
        <begin position="6"/>
        <end position="99"/>
    </location>
</feature>
<dbReference type="OrthoDB" id="6637310at2"/>
<dbReference type="InterPro" id="IPR002716">
    <property type="entry name" value="PIN_dom"/>
</dbReference>
<dbReference type="Proteomes" id="UP000053176">
    <property type="component" value="Unassembled WGS sequence"/>
</dbReference>
<accession>A0A117N3A2</accession>
<dbReference type="SUPFAM" id="SSF88723">
    <property type="entry name" value="PIN domain-like"/>
    <property type="match status" value="1"/>
</dbReference>
<protein>
    <submittedName>
        <fullName evidence="2">DNA-binding protein</fullName>
    </submittedName>
</protein>
<proteinExistence type="predicted"/>
<dbReference type="Gene3D" id="3.40.50.1010">
    <property type="entry name" value="5'-nuclease"/>
    <property type="match status" value="1"/>
</dbReference>
<dbReference type="GO" id="GO:0003677">
    <property type="term" value="F:DNA binding"/>
    <property type="evidence" value="ECO:0007669"/>
    <property type="project" value="UniProtKB-KW"/>
</dbReference>
<comment type="caution">
    <text evidence="2">The sequence shown here is derived from an EMBL/GenBank/DDBJ whole genome shotgun (WGS) entry which is preliminary data.</text>
</comment>
<evidence type="ECO:0000313" key="3">
    <source>
        <dbReference type="Proteomes" id="UP000053176"/>
    </source>
</evidence>
<sequence length="132" mass="13913">MKVTADTNVLLRAYVADDEQQAEAAVDLLAKADIVAVSLQALCEFAWVLGRQYQTARVDIVAAIQALANTANVVVNRPAVEAGLAVLEAGGDFADGVIAFDGDWLGGETFVSFDRKAVKLLSAQGHPVQLLS</sequence>
<dbReference type="AlphaFoldDB" id="A0A117N3A2"/>
<dbReference type="InterPro" id="IPR029060">
    <property type="entry name" value="PIN-like_dom_sf"/>
</dbReference>
<organism evidence="2 3">
    <name type="scientific">Rhizobium loti</name>
    <name type="common">Mesorhizobium loti</name>
    <dbReference type="NCBI Taxonomy" id="381"/>
    <lineage>
        <taxon>Bacteria</taxon>
        <taxon>Pseudomonadati</taxon>
        <taxon>Pseudomonadota</taxon>
        <taxon>Alphaproteobacteria</taxon>
        <taxon>Hyphomicrobiales</taxon>
        <taxon>Phyllobacteriaceae</taxon>
        <taxon>Mesorhizobium</taxon>
    </lineage>
</organism>
<dbReference type="EMBL" id="LPWA01000107">
    <property type="protein sequence ID" value="KUM26302.1"/>
    <property type="molecule type" value="Genomic_DNA"/>
</dbReference>